<keyword evidence="3" id="KW-0328">Glycosyltransferase</keyword>
<comment type="pathway">
    <text evidence="1">Cell wall biogenesis; cell wall polysaccharide biosynthesis.</text>
</comment>
<dbReference type="EMBL" id="CP003119">
    <property type="protein sequence ID" value="AFA72179.1"/>
    <property type="molecule type" value="Genomic_DNA"/>
</dbReference>
<gene>
    <name evidence="5" type="ordered locus">GPOL_c11170</name>
</gene>
<dbReference type="GO" id="GO:0016757">
    <property type="term" value="F:glycosyltransferase activity"/>
    <property type="evidence" value="ECO:0007669"/>
    <property type="project" value="UniProtKB-KW"/>
</dbReference>
<sequence length="315" mass="34224">MPSISFVIVVYRNSAESIVSLVDVLQKGSDLAGYLCEVVVINNDAQDTLDFDGEANVRVLSGHGNIGFAAGTALGTSSSTGEILVFANPDIDPEVFAVANFVKKCVDDADSVHIPKLVDCEGKLDYAAYENWTFTPGRSSAAYLCRNKLFAGETTRVLPRYAKAPGAWVGMSRIAAERLIFVFDPDFFLYGEDRDFTDRVRRSGIRILAHSNISIPHAGGASSEGLGGLVSRCKADANLRIAYRRYGRAGALIEAADLVVHSITAYLRRRALAGSLLEARWSEIRRWWAARFTDPGPLNSTTATERPLTGLEGRA</sequence>
<organism evidence="5 6">
    <name type="scientific">Gordonia polyisoprenivorans (strain DSM 44266 / VH2)</name>
    <dbReference type="NCBI Taxonomy" id="1112204"/>
    <lineage>
        <taxon>Bacteria</taxon>
        <taxon>Bacillati</taxon>
        <taxon>Actinomycetota</taxon>
        <taxon>Actinomycetes</taxon>
        <taxon>Mycobacteriales</taxon>
        <taxon>Gordoniaceae</taxon>
        <taxon>Gordonia</taxon>
    </lineage>
</organism>
<keyword evidence="6" id="KW-1185">Reference proteome</keyword>
<dbReference type="KEGG" id="gpo:GPOL_c11170"/>
<name>H6N1G8_GORPV</name>
<keyword evidence="4 5" id="KW-0808">Transferase</keyword>
<evidence type="ECO:0000256" key="3">
    <source>
        <dbReference type="ARBA" id="ARBA00022676"/>
    </source>
</evidence>
<protein>
    <submittedName>
        <fullName evidence="5">Putative glycosyl transferase, family 2</fullName>
    </submittedName>
</protein>
<dbReference type="PANTHER" id="PTHR43179">
    <property type="entry name" value="RHAMNOSYLTRANSFERASE WBBL"/>
    <property type="match status" value="1"/>
</dbReference>
<accession>H6N1G8</accession>
<dbReference type="AlphaFoldDB" id="H6N1G8"/>
<evidence type="ECO:0000256" key="4">
    <source>
        <dbReference type="ARBA" id="ARBA00022679"/>
    </source>
</evidence>
<dbReference type="Proteomes" id="UP000009154">
    <property type="component" value="Chromosome"/>
</dbReference>
<proteinExistence type="inferred from homology"/>
<evidence type="ECO:0000256" key="2">
    <source>
        <dbReference type="ARBA" id="ARBA00006739"/>
    </source>
</evidence>
<comment type="similarity">
    <text evidence="2">Belongs to the glycosyltransferase 2 family.</text>
</comment>
<evidence type="ECO:0000313" key="5">
    <source>
        <dbReference type="EMBL" id="AFA72179.1"/>
    </source>
</evidence>
<reference evidence="5 6" key="1">
    <citation type="journal article" date="2012" name="Appl. Environ. Microbiol.">
        <title>Involvement of two latex-clearing proteins during rubber degradation and insights into the subsequent degradation pathway revealed by the genome sequence of Gordonia polyisoprenivorans strain VH2.</title>
        <authorList>
            <person name="Hiessl S."/>
            <person name="Schuldes J."/>
            <person name="Thurmer A."/>
            <person name="Halbsguth T."/>
            <person name="Broker D."/>
            <person name="Angelov A."/>
            <person name="Liebl W."/>
            <person name="Daniel R."/>
            <person name="Steinbuchel A."/>
        </authorList>
    </citation>
    <scope>NUCLEOTIDE SEQUENCE [LARGE SCALE GENOMIC DNA]</scope>
    <source>
        <strain evidence="6">DSM 44266 / VH2</strain>
    </source>
</reference>
<dbReference type="SUPFAM" id="SSF53448">
    <property type="entry name" value="Nucleotide-diphospho-sugar transferases"/>
    <property type="match status" value="1"/>
</dbReference>
<dbReference type="eggNOG" id="COG1216">
    <property type="taxonomic scope" value="Bacteria"/>
</dbReference>
<dbReference type="STRING" id="1112204.GPOL_c11170"/>
<dbReference type="Gene3D" id="3.90.550.10">
    <property type="entry name" value="Spore Coat Polysaccharide Biosynthesis Protein SpsA, Chain A"/>
    <property type="match status" value="1"/>
</dbReference>
<dbReference type="InterPro" id="IPR029044">
    <property type="entry name" value="Nucleotide-diphossugar_trans"/>
</dbReference>
<dbReference type="HOGENOM" id="CLU_920243_0_0_11"/>
<evidence type="ECO:0000256" key="1">
    <source>
        <dbReference type="ARBA" id="ARBA00004776"/>
    </source>
</evidence>
<dbReference type="PANTHER" id="PTHR43179:SF12">
    <property type="entry name" value="GALACTOFURANOSYLTRANSFERASE GLFT2"/>
    <property type="match status" value="1"/>
</dbReference>
<evidence type="ECO:0000313" key="6">
    <source>
        <dbReference type="Proteomes" id="UP000009154"/>
    </source>
</evidence>